<dbReference type="GO" id="GO:0005829">
    <property type="term" value="C:cytosol"/>
    <property type="evidence" value="ECO:0007669"/>
    <property type="project" value="TreeGrafter"/>
</dbReference>
<dbReference type="Gene3D" id="3.30.420.10">
    <property type="entry name" value="Ribonuclease H-like superfamily/Ribonuclease H"/>
    <property type="match status" value="1"/>
</dbReference>
<keyword evidence="1" id="KW-0233">DNA recombination</keyword>
<name>A0A3R5US63_ORNRH</name>
<dbReference type="InterPro" id="IPR009057">
    <property type="entry name" value="Homeodomain-like_sf"/>
</dbReference>
<dbReference type="InterPro" id="IPR036397">
    <property type="entry name" value="RNaseH_sf"/>
</dbReference>
<dbReference type="InterPro" id="IPR025246">
    <property type="entry name" value="IS30-like_HTH"/>
</dbReference>
<dbReference type="GO" id="GO:0004803">
    <property type="term" value="F:transposase activity"/>
    <property type="evidence" value="ECO:0007669"/>
    <property type="project" value="TreeGrafter"/>
</dbReference>
<dbReference type="NCBIfam" id="NF033563">
    <property type="entry name" value="transpos_IS30"/>
    <property type="match status" value="1"/>
</dbReference>
<dbReference type="PANTHER" id="PTHR10948">
    <property type="entry name" value="TRANSPOSASE"/>
    <property type="match status" value="1"/>
</dbReference>
<evidence type="ECO:0000256" key="1">
    <source>
        <dbReference type="ARBA" id="ARBA00023172"/>
    </source>
</evidence>
<sequence length="324" mass="38261">MARRFKHLDLHDRAMIEAYLKAGWSISKIARELKRDKSTISREVRRNRTKKGKYKAKTAQTLYSEKKERFLRYRRFTKDIEKRVRQFLYKRYSPLQIVGYCKKLGLEMVSVERIYQYIRADKLKGGNLYKYCRHALKKRKAQVSKIVGKIKNRTSIEERPQVVNDRKEFGHWEGDLIEGKNHKGYLLTITERVSRFLFIRYIPNKSADVVANAMIDVLVPYKGVVKSITVDNGLEFAQHERVGKRLGARVFFTHPYSSWEKGQIEHMNKLVRQYVKKGSAITKSNANKLKAVQKEINDRPFKVLKFCKPREVFFNFVENVAFRG</sequence>
<accession>A0A3R5US63</accession>
<dbReference type="GO" id="GO:0003676">
    <property type="term" value="F:nucleic acid binding"/>
    <property type="evidence" value="ECO:0007669"/>
    <property type="project" value="InterPro"/>
</dbReference>
<dbReference type="GO" id="GO:0032196">
    <property type="term" value="P:transposition"/>
    <property type="evidence" value="ECO:0007669"/>
    <property type="project" value="TreeGrafter"/>
</dbReference>
<reference evidence="4 6" key="1">
    <citation type="submission" date="2019-01" db="EMBL/GenBank/DDBJ databases">
        <title>Whole Genome of Ornithobacterium rhinotracheale FARPER-174b.</title>
        <authorList>
            <person name="Tataje-Lavanda L.A."/>
            <person name="Montalvan A."/>
            <person name="Montesinos R."/>
            <person name="Zimic M."/>
            <person name="Fernandez-Sanchez M."/>
            <person name="Fernandez-Diaz M."/>
        </authorList>
    </citation>
    <scope>NUCLEOTIDE SEQUENCE [LARGE SCALE GENOMIC DNA]</scope>
    <source>
        <strain evidence="4 6">FARPER-174b</strain>
    </source>
</reference>
<evidence type="ECO:0000313" key="3">
    <source>
        <dbReference type="EMBL" id="QAR30441.1"/>
    </source>
</evidence>
<dbReference type="SUPFAM" id="SSF53098">
    <property type="entry name" value="Ribonuclease H-like"/>
    <property type="match status" value="1"/>
</dbReference>
<dbReference type="Pfam" id="PF13936">
    <property type="entry name" value="HTH_38"/>
    <property type="match status" value="1"/>
</dbReference>
<dbReference type="EMBL" id="CP035107">
    <property type="protein sequence ID" value="QAR31581.1"/>
    <property type="molecule type" value="Genomic_DNA"/>
</dbReference>
<dbReference type="InterPro" id="IPR053392">
    <property type="entry name" value="Transposase_IS30-like"/>
</dbReference>
<feature type="domain" description="Integrase catalytic" evidence="2">
    <location>
        <begin position="156"/>
        <end position="317"/>
    </location>
</feature>
<organism evidence="4 6">
    <name type="scientific">Ornithobacterium rhinotracheale</name>
    <dbReference type="NCBI Taxonomy" id="28251"/>
    <lineage>
        <taxon>Bacteria</taxon>
        <taxon>Pseudomonadati</taxon>
        <taxon>Bacteroidota</taxon>
        <taxon>Flavobacteriia</taxon>
        <taxon>Flavobacteriales</taxon>
        <taxon>Weeksellaceae</taxon>
        <taxon>Ornithobacterium</taxon>
    </lineage>
</organism>
<dbReference type="InterPro" id="IPR001584">
    <property type="entry name" value="Integrase_cat-core"/>
</dbReference>
<evidence type="ECO:0000259" key="2">
    <source>
        <dbReference type="PROSITE" id="PS50994"/>
    </source>
</evidence>
<dbReference type="RefSeq" id="WP_128500932.1">
    <property type="nucleotide sequence ID" value="NZ_CP035107.1"/>
</dbReference>
<dbReference type="GO" id="GO:0015074">
    <property type="term" value="P:DNA integration"/>
    <property type="evidence" value="ECO:0007669"/>
    <property type="project" value="InterPro"/>
</dbReference>
<dbReference type="PROSITE" id="PS50994">
    <property type="entry name" value="INTEGRASE"/>
    <property type="match status" value="1"/>
</dbReference>
<dbReference type="InterPro" id="IPR012337">
    <property type="entry name" value="RNaseH-like_sf"/>
</dbReference>
<dbReference type="AlphaFoldDB" id="A0A3R5US63"/>
<dbReference type="OrthoDB" id="9803231at2"/>
<proteinExistence type="predicted"/>
<evidence type="ECO:0000313" key="4">
    <source>
        <dbReference type="EMBL" id="QAR30982.1"/>
    </source>
</evidence>
<evidence type="ECO:0000313" key="5">
    <source>
        <dbReference type="EMBL" id="QAR31581.1"/>
    </source>
</evidence>
<dbReference type="Gene3D" id="1.10.10.60">
    <property type="entry name" value="Homeodomain-like"/>
    <property type="match status" value="1"/>
</dbReference>
<dbReference type="EMBL" id="CP035107">
    <property type="protein sequence ID" value="QAR30982.1"/>
    <property type="molecule type" value="Genomic_DNA"/>
</dbReference>
<dbReference type="SUPFAM" id="SSF46689">
    <property type="entry name" value="Homeodomain-like"/>
    <property type="match status" value="1"/>
</dbReference>
<protein>
    <submittedName>
        <fullName evidence="4">IS30 family transposase</fullName>
    </submittedName>
</protein>
<dbReference type="InterPro" id="IPR051917">
    <property type="entry name" value="Transposase-Integrase"/>
</dbReference>
<dbReference type="Proteomes" id="UP000287701">
    <property type="component" value="Chromosome"/>
</dbReference>
<dbReference type="Pfam" id="PF00665">
    <property type="entry name" value="rve"/>
    <property type="match status" value="1"/>
</dbReference>
<dbReference type="EMBL" id="CP035107">
    <property type="protein sequence ID" value="QAR30441.1"/>
    <property type="molecule type" value="Genomic_DNA"/>
</dbReference>
<dbReference type="PANTHER" id="PTHR10948:SF23">
    <property type="entry name" value="TRANSPOSASE INSI FOR INSERTION SEQUENCE ELEMENT IS30A-RELATED"/>
    <property type="match status" value="1"/>
</dbReference>
<dbReference type="GO" id="GO:0006310">
    <property type="term" value="P:DNA recombination"/>
    <property type="evidence" value="ECO:0007669"/>
    <property type="project" value="UniProtKB-KW"/>
</dbReference>
<gene>
    <name evidence="3" type="ORF">EQP59_03270</name>
    <name evidence="4" type="ORF">EQP59_06335</name>
    <name evidence="5" type="ORF">EQP59_09635</name>
</gene>
<evidence type="ECO:0000313" key="6">
    <source>
        <dbReference type="Proteomes" id="UP000287701"/>
    </source>
</evidence>